<evidence type="ECO:0000259" key="3">
    <source>
        <dbReference type="PROSITE" id="PS51232"/>
    </source>
</evidence>
<evidence type="ECO:0000313" key="5">
    <source>
        <dbReference type="EMBL" id="KAG2377523.1"/>
    </source>
</evidence>
<dbReference type="PROSITE" id="PS51232">
    <property type="entry name" value="GBD_FH3"/>
    <property type="match status" value="1"/>
</dbReference>
<keyword evidence="1" id="KW-0175">Coiled coil</keyword>
<reference evidence="5 6" key="1">
    <citation type="journal article" date="2018" name="BMC Genomics">
        <title>The genome of Naegleria lovaniensis, the basis for a comparative approach to unravel pathogenicity factors of the human pathogenic amoeba N. fowleri.</title>
        <authorList>
            <person name="Liechti N."/>
            <person name="Schurch N."/>
            <person name="Bruggmann R."/>
            <person name="Wittwer M."/>
        </authorList>
    </citation>
    <scope>NUCLEOTIDE SEQUENCE [LARGE SCALE GENOMIC DNA]</scope>
    <source>
        <strain evidence="5 6">ATCC 30569</strain>
    </source>
</reference>
<dbReference type="InterPro" id="IPR010472">
    <property type="entry name" value="FH3_dom"/>
</dbReference>
<feature type="compositionally biased region" description="Basic and acidic residues" evidence="2">
    <location>
        <begin position="1"/>
        <end position="64"/>
    </location>
</feature>
<feature type="region of interest" description="Disordered" evidence="2">
    <location>
        <begin position="1213"/>
        <end position="1278"/>
    </location>
</feature>
<sequence>MSSKDEERKRKEEEKERQKREKEEERKRKDEEKRKREEEKEEEKRLKREEKKKLEEQKKLEKEQKKKRKDLHSSSATSLDPSSSSNKNASSPSSSLTPGTQSDSTENLGGLSESELNENIEKMLSSIGAKDDVKMAVRSHPLTTKYVMWKSWKENEAAQSGEGAIADIEKILERLRSRGDRETLQDILVKLRNSSLAWVNSFIDCGGIKIINDTLASTNLLKKTKNMDDNTVQWLCLNCLRAILNTEKGLSSVTHDKSIFYNMALLLDSDRIDVRIQTLFIFASLCSDESVSEGYRIILSSLEHFKFIRREKQMFEFLVNSIQNEAFLDVEYLTHIMFLFNALLTSADPTDTITLANQLNSLKSIDIIRQQTQGRQIDDEGFQVQYAMFVEEMENALKKNIVQIDTNDPFQITERLKMKIQGTQSMESFLRVLRHLLIFTDVYSDKFTLEEIIELWKQVELAVERLVHERQSIVDGNSSSIEDKHSSTPVSSQPHLLSPLLKKMKHGKTMNTSLNTSADVESQDESSVMSSSVAEEVLLKKLQTQEETIQKLQAELKDKLEKESIMLNSVNTLQIGSQQHEQHEQHTNDVVSIQLEKEKSEKEIERLVAKIKTIESENQTYQRMISVLEESKKKLKEKLKKLEQQTNSPVTNFSTDEFLKLKEKAQQLEQSISQLTKENETLKKQLSQQPTTSTTTGHQVSNIPPPPGMGNTGFVPPPPPLGTSENDIPPPPGMTGFVPPPPPGSGIPPPPPGSGGVPPPPPPGSSSSSENNIPPPPPGSGVPPPPPGMGSGVPPPPPGMGTPPPPPGMTGMPPPPGAFMNAVSTSTQLPKLPEFKAKSKLRAFHFEAVPNKNVSETLFCKLQLIDQTHTILRDLDTSEFEDAFGIKTSGSSNGSSTGAMTETKKEKITLIDPKRSHNISLQLGSLRGIPYPKLKQAIIEMDEKVVTPSNIGTIKQIVPTEEESQTCVDYEGERDELQVTDLFFIEMHGVPRMVERCESWEFKMKYDEIIGGVEPTIKTVRKACKELQDCDKFHKVLAIILTLGNYLNSSNKKVSYAFKMKSLAKLSDTKAANGKSSLLTYLVKFIQEKYPELETFSEGLCNVNAATRVVIGSIQDDIKQTNQSIEKLKTQVEKSLADTVPGDRFSHVMGQFLNYAAEKIRKIETEYNEMMNDLKSTGVLFNEAESDMQKEPDKFFQQIDQFVKSFNDTKEKLRKEREAEEKKKKLAASKQQSATINTNVNKPPGLGRSPSSKTPVSPGGGASSPSDDGGGRGGFDKKGALFLKNAELLRKRRNTKLSMGGEFDPLANSPQSSSSPNDNK</sequence>
<feature type="compositionally biased region" description="Pro residues" evidence="2">
    <location>
        <begin position="773"/>
        <end position="817"/>
    </location>
</feature>
<dbReference type="SMART" id="SM01139">
    <property type="entry name" value="Drf_FH3"/>
    <property type="match status" value="1"/>
</dbReference>
<comment type="caution">
    <text evidence="5">The sequence shown here is derived from an EMBL/GenBank/DDBJ whole genome shotgun (WGS) entry which is preliminary data.</text>
</comment>
<dbReference type="InterPro" id="IPR051425">
    <property type="entry name" value="Formin_Homology"/>
</dbReference>
<feature type="coiled-coil region" evidence="1">
    <location>
        <begin position="1111"/>
        <end position="1173"/>
    </location>
</feature>
<evidence type="ECO:0000256" key="1">
    <source>
        <dbReference type="SAM" id="Coils"/>
    </source>
</evidence>
<dbReference type="SMART" id="SM01140">
    <property type="entry name" value="Drf_GBD"/>
    <property type="match status" value="1"/>
</dbReference>
<dbReference type="Proteomes" id="UP000816034">
    <property type="component" value="Unassembled WGS sequence"/>
</dbReference>
<dbReference type="SUPFAM" id="SSF48371">
    <property type="entry name" value="ARM repeat"/>
    <property type="match status" value="1"/>
</dbReference>
<dbReference type="InterPro" id="IPR042201">
    <property type="entry name" value="FH2_Formin_sf"/>
</dbReference>
<feature type="compositionally biased region" description="Pro residues" evidence="2">
    <location>
        <begin position="728"/>
        <end position="764"/>
    </location>
</feature>
<feature type="compositionally biased region" description="Low complexity" evidence="2">
    <location>
        <begin position="73"/>
        <end position="96"/>
    </location>
</feature>
<dbReference type="Pfam" id="PF06371">
    <property type="entry name" value="Drf_GBD"/>
    <property type="match status" value="1"/>
</dbReference>
<dbReference type="SUPFAM" id="SSF101447">
    <property type="entry name" value="Formin homology 2 domain (FH2 domain)"/>
    <property type="match status" value="1"/>
</dbReference>
<dbReference type="InterPro" id="IPR014768">
    <property type="entry name" value="GBD/FH3_dom"/>
</dbReference>
<dbReference type="Gene3D" id="1.10.238.150">
    <property type="entry name" value="Formin, FH3 diaphanous domain"/>
    <property type="match status" value="1"/>
</dbReference>
<dbReference type="InterPro" id="IPR016024">
    <property type="entry name" value="ARM-type_fold"/>
</dbReference>
<feature type="compositionally biased region" description="Basic and acidic residues" evidence="2">
    <location>
        <begin position="1213"/>
        <end position="1223"/>
    </location>
</feature>
<feature type="domain" description="GBD/FH3" evidence="3">
    <location>
        <begin position="108"/>
        <end position="474"/>
    </location>
</feature>
<feature type="region of interest" description="Disordered" evidence="2">
    <location>
        <begin position="1293"/>
        <end position="1320"/>
    </location>
</feature>
<proteinExistence type="predicted"/>
<accession>A0AA88GFE8</accession>
<feature type="compositionally biased region" description="Low complexity" evidence="2">
    <location>
        <begin position="1308"/>
        <end position="1320"/>
    </location>
</feature>
<name>A0AA88GFE8_NAELO</name>
<protein>
    <submittedName>
        <fullName evidence="5">Uncharacterized protein</fullName>
    </submittedName>
</protein>
<keyword evidence="6" id="KW-1185">Reference proteome</keyword>
<dbReference type="GO" id="GO:0031267">
    <property type="term" value="F:small GTPase binding"/>
    <property type="evidence" value="ECO:0007669"/>
    <property type="project" value="InterPro"/>
</dbReference>
<feature type="domain" description="FH2" evidence="4">
    <location>
        <begin position="831"/>
        <end position="1232"/>
    </location>
</feature>
<feature type="region of interest" description="Disordered" evidence="2">
    <location>
        <begin position="1"/>
        <end position="112"/>
    </location>
</feature>
<dbReference type="RefSeq" id="XP_044544785.1">
    <property type="nucleotide sequence ID" value="XM_044699182.1"/>
</dbReference>
<dbReference type="Pfam" id="PF02181">
    <property type="entry name" value="FH2"/>
    <property type="match status" value="1"/>
</dbReference>
<dbReference type="Gene3D" id="1.25.10.10">
    <property type="entry name" value="Leucine-rich Repeat Variant"/>
    <property type="match status" value="1"/>
</dbReference>
<dbReference type="SMART" id="SM00498">
    <property type="entry name" value="FH2"/>
    <property type="match status" value="1"/>
</dbReference>
<evidence type="ECO:0000256" key="2">
    <source>
        <dbReference type="SAM" id="MobiDB-lite"/>
    </source>
</evidence>
<dbReference type="PROSITE" id="PS51444">
    <property type="entry name" value="FH2"/>
    <property type="match status" value="1"/>
</dbReference>
<dbReference type="EMBL" id="PYSW02000037">
    <property type="protein sequence ID" value="KAG2377523.1"/>
    <property type="molecule type" value="Genomic_DNA"/>
</dbReference>
<feature type="compositionally biased region" description="Polar residues" evidence="2">
    <location>
        <begin position="97"/>
        <end position="107"/>
    </location>
</feature>
<dbReference type="GeneID" id="68101493"/>
<dbReference type="PANTHER" id="PTHR45725">
    <property type="entry name" value="FORMIN HOMOLOGY 2 FAMILY MEMBER"/>
    <property type="match status" value="1"/>
</dbReference>
<dbReference type="GO" id="GO:0030036">
    <property type="term" value="P:actin cytoskeleton organization"/>
    <property type="evidence" value="ECO:0007669"/>
    <property type="project" value="InterPro"/>
</dbReference>
<gene>
    <name evidence="5" type="ORF">C9374_009039</name>
</gene>
<feature type="region of interest" description="Disordered" evidence="2">
    <location>
        <begin position="682"/>
        <end position="822"/>
    </location>
</feature>
<evidence type="ECO:0000259" key="4">
    <source>
        <dbReference type="PROSITE" id="PS51444"/>
    </source>
</evidence>
<organism evidence="5 6">
    <name type="scientific">Naegleria lovaniensis</name>
    <name type="common">Amoeba</name>
    <dbReference type="NCBI Taxonomy" id="51637"/>
    <lineage>
        <taxon>Eukaryota</taxon>
        <taxon>Discoba</taxon>
        <taxon>Heterolobosea</taxon>
        <taxon>Tetramitia</taxon>
        <taxon>Eutetramitia</taxon>
        <taxon>Vahlkampfiidae</taxon>
        <taxon>Naegleria</taxon>
    </lineage>
</organism>
<dbReference type="Gene3D" id="1.20.58.2220">
    <property type="entry name" value="Formin, FH2 domain"/>
    <property type="match status" value="1"/>
</dbReference>
<dbReference type="InterPro" id="IPR015425">
    <property type="entry name" value="FH2_Formin"/>
</dbReference>
<dbReference type="InterPro" id="IPR010473">
    <property type="entry name" value="GTPase-bd"/>
</dbReference>
<dbReference type="GO" id="GO:0003779">
    <property type="term" value="F:actin binding"/>
    <property type="evidence" value="ECO:0007669"/>
    <property type="project" value="InterPro"/>
</dbReference>
<evidence type="ECO:0000313" key="6">
    <source>
        <dbReference type="Proteomes" id="UP000816034"/>
    </source>
</evidence>
<dbReference type="PANTHER" id="PTHR45725:SF1">
    <property type="entry name" value="DISHEVELLED ASSOCIATED ACTIVATOR OF MORPHOGENESIS, ISOFORM D"/>
    <property type="match status" value="1"/>
</dbReference>
<dbReference type="InterPro" id="IPR011989">
    <property type="entry name" value="ARM-like"/>
</dbReference>